<sequence length="203" mass="20484">MLALTAVLFATGCGGQHGGGGAPAPPAATASATGGPTASPALDAPRPAGSGTPAATGMAGIDLLFLSMMAGHTEQTLQIARLVHDRLADPELRTLIAAIEVTEADELATARGWLAQAGRSARADEHAGHGTGPDQLARLRDAPAGEVDRVLVEVLGAHQKGAADLARAHLAAGTDERVRDLARRIEQSRTAQVAMLAAHPAAA</sequence>
<dbReference type="RefSeq" id="WP_013732336.1">
    <property type="nucleotide sequence ID" value="NZ_LMWI01000001.1"/>
</dbReference>
<organism evidence="3 4">
    <name type="scientific">Micromonospora maris</name>
    <dbReference type="NCBI Taxonomy" id="1003110"/>
    <lineage>
        <taxon>Bacteria</taxon>
        <taxon>Bacillati</taxon>
        <taxon>Actinomycetota</taxon>
        <taxon>Actinomycetes</taxon>
        <taxon>Micromonosporales</taxon>
        <taxon>Micromonosporaceae</taxon>
        <taxon>Micromonospora</taxon>
    </lineage>
</organism>
<evidence type="ECO:0000313" key="3">
    <source>
        <dbReference type="EMBL" id="KUJ48958.1"/>
    </source>
</evidence>
<keyword evidence="4" id="KW-1185">Reference proteome</keyword>
<dbReference type="OMA" id="HVMTRAW"/>
<gene>
    <name evidence="3" type="ORF">ADL17_08205</name>
</gene>
<dbReference type="EMBL" id="LMWI01000001">
    <property type="protein sequence ID" value="KUJ48958.1"/>
    <property type="molecule type" value="Genomic_DNA"/>
</dbReference>
<evidence type="ECO:0000259" key="2">
    <source>
        <dbReference type="Pfam" id="PF03713"/>
    </source>
</evidence>
<feature type="region of interest" description="Disordered" evidence="1">
    <location>
        <begin position="15"/>
        <end position="53"/>
    </location>
</feature>
<dbReference type="InterPro" id="IPR005183">
    <property type="entry name" value="DUF305_CopM-like"/>
</dbReference>
<accession>A0A9X0I8K3</accession>
<dbReference type="AlphaFoldDB" id="A0A9X0I8K3"/>
<dbReference type="Pfam" id="PF03713">
    <property type="entry name" value="DUF305"/>
    <property type="match status" value="1"/>
</dbReference>
<proteinExistence type="predicted"/>
<feature type="domain" description="DUF305" evidence="2">
    <location>
        <begin position="62"/>
        <end position="197"/>
    </location>
</feature>
<reference evidence="3 4" key="1">
    <citation type="submission" date="2015-10" db="EMBL/GenBank/DDBJ databases">
        <authorList>
            <person name="Ju K.-S."/>
            <person name="Doroghazi J.R."/>
            <person name="Metcalf W.W."/>
        </authorList>
    </citation>
    <scope>NUCLEOTIDE SEQUENCE [LARGE SCALE GENOMIC DNA]</scope>
    <source>
        <strain evidence="3 4">NRRL B-24793</strain>
    </source>
</reference>
<comment type="caution">
    <text evidence="3">The sequence shown here is derived from an EMBL/GenBank/DDBJ whole genome shotgun (WGS) entry which is preliminary data.</text>
</comment>
<dbReference type="InterPro" id="IPR012347">
    <property type="entry name" value="Ferritin-like"/>
</dbReference>
<evidence type="ECO:0000256" key="1">
    <source>
        <dbReference type="SAM" id="MobiDB-lite"/>
    </source>
</evidence>
<evidence type="ECO:0000313" key="4">
    <source>
        <dbReference type="Proteomes" id="UP000053246"/>
    </source>
</evidence>
<protein>
    <recommendedName>
        <fullName evidence="2">DUF305 domain-containing protein</fullName>
    </recommendedName>
</protein>
<name>A0A9X0I8K3_9ACTN</name>
<dbReference type="Gene3D" id="1.20.1260.10">
    <property type="match status" value="1"/>
</dbReference>
<feature type="compositionally biased region" description="Low complexity" evidence="1">
    <location>
        <begin position="27"/>
        <end position="41"/>
    </location>
</feature>
<dbReference type="Proteomes" id="UP000053246">
    <property type="component" value="Unassembled WGS sequence"/>
</dbReference>